<organism evidence="12">
    <name type="scientific">Anisakis simplex</name>
    <name type="common">Herring worm</name>
    <dbReference type="NCBI Taxonomy" id="6269"/>
    <lineage>
        <taxon>Eukaryota</taxon>
        <taxon>Metazoa</taxon>
        <taxon>Ecdysozoa</taxon>
        <taxon>Nematoda</taxon>
        <taxon>Chromadorea</taxon>
        <taxon>Rhabditida</taxon>
        <taxon>Spirurina</taxon>
        <taxon>Ascaridomorpha</taxon>
        <taxon>Ascaridoidea</taxon>
        <taxon>Anisakidae</taxon>
        <taxon>Anisakis</taxon>
        <taxon>Anisakis simplex complex</taxon>
    </lineage>
</organism>
<keyword evidence="11" id="KW-1185">Reference proteome</keyword>
<dbReference type="PROSITE" id="PS50206">
    <property type="entry name" value="RHODANESE_3"/>
    <property type="match status" value="1"/>
</dbReference>
<dbReference type="InterPro" id="IPR000751">
    <property type="entry name" value="MPI_Phosphatase"/>
</dbReference>
<evidence type="ECO:0000256" key="2">
    <source>
        <dbReference type="ARBA" id="ARBA00013064"/>
    </source>
</evidence>
<dbReference type="GO" id="GO:0010971">
    <property type="term" value="P:positive regulation of G2/M transition of mitotic cell cycle"/>
    <property type="evidence" value="ECO:0007669"/>
    <property type="project" value="TreeGrafter"/>
</dbReference>
<dbReference type="EMBL" id="UYRR01037750">
    <property type="protein sequence ID" value="VDK71359.1"/>
    <property type="molecule type" value="Genomic_DNA"/>
</dbReference>
<evidence type="ECO:0000256" key="4">
    <source>
        <dbReference type="ARBA" id="ARBA00022776"/>
    </source>
</evidence>
<proteinExistence type="inferred from homology"/>
<evidence type="ECO:0000256" key="8">
    <source>
        <dbReference type="ARBA" id="ARBA00051722"/>
    </source>
</evidence>
<evidence type="ECO:0000313" key="10">
    <source>
        <dbReference type="EMBL" id="VDK71359.1"/>
    </source>
</evidence>
<dbReference type="SUPFAM" id="SSF52821">
    <property type="entry name" value="Rhodanese/Cell cycle control phosphatase"/>
    <property type="match status" value="1"/>
</dbReference>
<evidence type="ECO:0000259" key="9">
    <source>
        <dbReference type="PROSITE" id="PS50206"/>
    </source>
</evidence>
<dbReference type="GO" id="GO:0000086">
    <property type="term" value="P:G2/M transition of mitotic cell cycle"/>
    <property type="evidence" value="ECO:0007669"/>
    <property type="project" value="TreeGrafter"/>
</dbReference>
<keyword evidence="6" id="KW-0904">Protein phosphatase</keyword>
<dbReference type="GO" id="GO:0004725">
    <property type="term" value="F:protein tyrosine phosphatase activity"/>
    <property type="evidence" value="ECO:0007669"/>
    <property type="project" value="UniProtKB-EC"/>
</dbReference>
<keyword evidence="7" id="KW-0131">Cell cycle</keyword>
<sequence length="288" mass="33359">MRVQSTSYIESGKCARDKLPDLLHVEYSLRTLSRPQIDSVAFKSIDGSTLVELMESLEISEFEKKFIIVDCRYPYEYNGGHIRGAINLHDPSNLQSVFYPNSIPKFQAMLRRIPIFYCEYSQERGPSMASALRQYDRCRNESRYPEVDYKEIYVLDRGYRKFFRQDGFVRFCEPQTYVTMREPSYHEELKRYRFHKTKSFGGLSSSYRMSNLNVDATNVPRRTRLTFRSISEDTTSTMTPLRSSLKNSTDINLTSRCPDLFGSPFPCPSAAITPPKSDAGPIKMPHFS</sequence>
<dbReference type="AlphaFoldDB" id="A0A0M3KH39"/>
<feature type="domain" description="Rhodanese" evidence="9">
    <location>
        <begin position="62"/>
        <end position="167"/>
    </location>
</feature>
<dbReference type="PANTHER" id="PTHR10828">
    <property type="entry name" value="M-PHASE INDUCER PHOSPHATASE DUAL SPECIFICITY PHOSPHATASE CDC25"/>
    <property type="match status" value="1"/>
</dbReference>
<keyword evidence="4" id="KW-0498">Mitosis</keyword>
<reference evidence="12" key="1">
    <citation type="submission" date="2017-02" db="UniProtKB">
        <authorList>
            <consortium name="WormBaseParasite"/>
        </authorList>
    </citation>
    <scope>IDENTIFICATION</scope>
</reference>
<accession>A0A0M3KH39</accession>
<evidence type="ECO:0000256" key="1">
    <source>
        <dbReference type="ARBA" id="ARBA00011065"/>
    </source>
</evidence>
<dbReference type="GO" id="GO:0051301">
    <property type="term" value="P:cell division"/>
    <property type="evidence" value="ECO:0007669"/>
    <property type="project" value="UniProtKB-KW"/>
</dbReference>
<evidence type="ECO:0000256" key="5">
    <source>
        <dbReference type="ARBA" id="ARBA00022801"/>
    </source>
</evidence>
<dbReference type="FunFam" id="3.40.250.10:FF:000021">
    <property type="entry name" value="M-phase inducer phosphatase cdc-25.2"/>
    <property type="match status" value="1"/>
</dbReference>
<evidence type="ECO:0000256" key="7">
    <source>
        <dbReference type="ARBA" id="ARBA00023306"/>
    </source>
</evidence>
<evidence type="ECO:0000313" key="12">
    <source>
        <dbReference type="WBParaSite" id="ASIM_0002030301-mRNA-1"/>
    </source>
</evidence>
<dbReference type="PANTHER" id="PTHR10828:SF76">
    <property type="entry name" value="M-PHASE INDUCER PHOSPHATASE"/>
    <property type="match status" value="1"/>
</dbReference>
<dbReference type="Gene3D" id="3.40.250.10">
    <property type="entry name" value="Rhodanese-like domain"/>
    <property type="match status" value="1"/>
</dbReference>
<evidence type="ECO:0000256" key="6">
    <source>
        <dbReference type="ARBA" id="ARBA00022912"/>
    </source>
</evidence>
<keyword evidence="3" id="KW-0132">Cell division</keyword>
<dbReference type="EC" id="3.1.3.48" evidence="2"/>
<dbReference type="Pfam" id="PF00581">
    <property type="entry name" value="Rhodanese"/>
    <property type="match status" value="1"/>
</dbReference>
<dbReference type="GO" id="GO:0005737">
    <property type="term" value="C:cytoplasm"/>
    <property type="evidence" value="ECO:0007669"/>
    <property type="project" value="TreeGrafter"/>
</dbReference>
<dbReference type="OrthoDB" id="26523at2759"/>
<dbReference type="InterPro" id="IPR001763">
    <property type="entry name" value="Rhodanese-like_dom"/>
</dbReference>
<evidence type="ECO:0000256" key="3">
    <source>
        <dbReference type="ARBA" id="ARBA00022618"/>
    </source>
</evidence>
<protein>
    <recommendedName>
        <fullName evidence="2">protein-tyrosine-phosphatase</fullName>
        <ecNumber evidence="2">3.1.3.48</ecNumber>
    </recommendedName>
</protein>
<dbReference type="Proteomes" id="UP000267096">
    <property type="component" value="Unassembled WGS sequence"/>
</dbReference>
<comment type="catalytic activity">
    <reaction evidence="8">
        <text>O-phospho-L-tyrosyl-[protein] + H2O = L-tyrosyl-[protein] + phosphate</text>
        <dbReference type="Rhea" id="RHEA:10684"/>
        <dbReference type="Rhea" id="RHEA-COMP:10136"/>
        <dbReference type="Rhea" id="RHEA-COMP:20101"/>
        <dbReference type="ChEBI" id="CHEBI:15377"/>
        <dbReference type="ChEBI" id="CHEBI:43474"/>
        <dbReference type="ChEBI" id="CHEBI:46858"/>
        <dbReference type="ChEBI" id="CHEBI:61978"/>
        <dbReference type="EC" id="3.1.3.48"/>
    </reaction>
</comment>
<reference evidence="10 11" key="2">
    <citation type="submission" date="2018-11" db="EMBL/GenBank/DDBJ databases">
        <authorList>
            <consortium name="Pathogen Informatics"/>
        </authorList>
    </citation>
    <scope>NUCLEOTIDE SEQUENCE [LARGE SCALE GENOMIC DNA]</scope>
</reference>
<keyword evidence="5" id="KW-0378">Hydrolase</keyword>
<evidence type="ECO:0000313" key="11">
    <source>
        <dbReference type="Proteomes" id="UP000267096"/>
    </source>
</evidence>
<dbReference type="InterPro" id="IPR036873">
    <property type="entry name" value="Rhodanese-like_dom_sf"/>
</dbReference>
<dbReference type="WBParaSite" id="ASIM_0002030301-mRNA-1">
    <property type="protein sequence ID" value="ASIM_0002030301-mRNA-1"/>
    <property type="gene ID" value="ASIM_0002030301"/>
</dbReference>
<dbReference type="PRINTS" id="PR00716">
    <property type="entry name" value="MPIPHPHTASE"/>
</dbReference>
<name>A0A0M3KH39_ANISI</name>
<gene>
    <name evidence="10" type="ORF">ASIM_LOCUS19687</name>
</gene>
<dbReference type="SMART" id="SM00450">
    <property type="entry name" value="RHOD"/>
    <property type="match status" value="1"/>
</dbReference>
<comment type="similarity">
    <text evidence="1">Belongs to the MPI phosphatase family.</text>
</comment>
<dbReference type="GO" id="GO:0110032">
    <property type="term" value="P:positive regulation of G2/MI transition of meiotic cell cycle"/>
    <property type="evidence" value="ECO:0007669"/>
    <property type="project" value="TreeGrafter"/>
</dbReference>
<dbReference type="GO" id="GO:0005634">
    <property type="term" value="C:nucleus"/>
    <property type="evidence" value="ECO:0007669"/>
    <property type="project" value="TreeGrafter"/>
</dbReference>